<dbReference type="InterPro" id="IPR036259">
    <property type="entry name" value="MFS_trans_sf"/>
</dbReference>
<evidence type="ECO:0000259" key="5">
    <source>
        <dbReference type="PROSITE" id="PS50850"/>
    </source>
</evidence>
<feature type="compositionally biased region" description="Polar residues" evidence="3">
    <location>
        <begin position="1"/>
        <end position="11"/>
    </location>
</feature>
<dbReference type="PANTHER" id="PTHR11360:SF250">
    <property type="entry name" value="MFS-TYPE TRANSPORTER AFUA_1G00970"/>
    <property type="match status" value="1"/>
</dbReference>
<keyword evidence="4" id="KW-1133">Transmembrane helix</keyword>
<evidence type="ECO:0000256" key="1">
    <source>
        <dbReference type="ARBA" id="ARBA00004141"/>
    </source>
</evidence>
<dbReference type="SUPFAM" id="SSF103473">
    <property type="entry name" value="MFS general substrate transporter"/>
    <property type="match status" value="1"/>
</dbReference>
<dbReference type="Proteomes" id="UP001324427">
    <property type="component" value="Unassembled WGS sequence"/>
</dbReference>
<feature type="transmembrane region" description="Helical" evidence="4">
    <location>
        <begin position="118"/>
        <end position="135"/>
    </location>
</feature>
<reference evidence="6 7" key="1">
    <citation type="submission" date="2021-11" db="EMBL/GenBank/DDBJ databases">
        <title>Black yeast isolated from Biological Soil Crust.</title>
        <authorList>
            <person name="Kurbessoian T."/>
        </authorList>
    </citation>
    <scope>NUCLEOTIDE SEQUENCE [LARGE SCALE GENOMIC DNA]</scope>
    <source>
        <strain evidence="6 7">CCFEE 5522</strain>
    </source>
</reference>
<feature type="transmembrane region" description="Helical" evidence="4">
    <location>
        <begin position="208"/>
        <end position="230"/>
    </location>
</feature>
<name>A0AAV9J8X0_9PEZI</name>
<sequence length="384" mass="41469">MAKATSQLSIHSSHEPEQSQPDVAPRELTSVSTAFLLSGFILNNASLRSGLAAGGSALAYFYTVGFLNAFGVFQEYYTSDVLRGKSNFQISWLGSFALFIMFAFAPVAGILADKIGPTLPITFGSVALLVAMFMISLCRAYWQFFLAQGLLLGLGMSFTAIPASGMVPRYFKRNRGLATGITVAGSSLGGIIWPIAFDQMLHRDGISFPWAMRIAGFVMIPLCIICILTIRLPVQPKRATEEVEKGSMTEKTTDKPQEKKDLSVLRKPPFVLLCAGLFLAVFGFFAPLFYVSTYAVSLGMTPSFAFYLVSIVNAASLFGRVLPGIVADRWGRFNMLVASAFTAGIIVFCWTAATSVAGLVVWTLAYGFASGVSAHVLPRARTLT</sequence>
<evidence type="ECO:0000256" key="3">
    <source>
        <dbReference type="SAM" id="MobiDB-lite"/>
    </source>
</evidence>
<feature type="transmembrane region" description="Helical" evidence="4">
    <location>
        <begin position="335"/>
        <end position="353"/>
    </location>
</feature>
<evidence type="ECO:0000256" key="2">
    <source>
        <dbReference type="ARBA" id="ARBA00006727"/>
    </source>
</evidence>
<dbReference type="Pfam" id="PF07690">
    <property type="entry name" value="MFS_1"/>
    <property type="match status" value="1"/>
</dbReference>
<accession>A0AAV9J8X0</accession>
<feature type="transmembrane region" description="Helical" evidence="4">
    <location>
        <begin position="304"/>
        <end position="323"/>
    </location>
</feature>
<dbReference type="InterPro" id="IPR050327">
    <property type="entry name" value="Proton-linked_MCT"/>
</dbReference>
<keyword evidence="4" id="KW-0812">Transmembrane</keyword>
<feature type="transmembrane region" description="Helical" evidence="4">
    <location>
        <begin position="89"/>
        <end position="111"/>
    </location>
</feature>
<feature type="transmembrane region" description="Helical" evidence="4">
    <location>
        <begin position="270"/>
        <end position="292"/>
    </location>
</feature>
<feature type="transmembrane region" description="Helical" evidence="4">
    <location>
        <begin position="176"/>
        <end position="196"/>
    </location>
</feature>
<protein>
    <recommendedName>
        <fullName evidence="5">Major facilitator superfamily (MFS) profile domain-containing protein</fullName>
    </recommendedName>
</protein>
<feature type="region of interest" description="Disordered" evidence="3">
    <location>
        <begin position="1"/>
        <end position="23"/>
    </location>
</feature>
<dbReference type="PANTHER" id="PTHR11360">
    <property type="entry name" value="MONOCARBOXYLATE TRANSPORTER"/>
    <property type="match status" value="1"/>
</dbReference>
<comment type="similarity">
    <text evidence="2">Belongs to the major facilitator superfamily. Monocarboxylate porter (TC 2.A.1.13) family.</text>
</comment>
<evidence type="ECO:0000313" key="7">
    <source>
        <dbReference type="Proteomes" id="UP001324427"/>
    </source>
</evidence>
<feature type="transmembrane region" description="Helical" evidence="4">
    <location>
        <begin position="359"/>
        <end position="377"/>
    </location>
</feature>
<gene>
    <name evidence="6" type="ORF">LTR36_008032</name>
</gene>
<dbReference type="PROSITE" id="PS50850">
    <property type="entry name" value="MFS"/>
    <property type="match status" value="1"/>
</dbReference>
<comment type="caution">
    <text evidence="6">The sequence shown here is derived from an EMBL/GenBank/DDBJ whole genome shotgun (WGS) entry which is preliminary data.</text>
</comment>
<dbReference type="GO" id="GO:0022857">
    <property type="term" value="F:transmembrane transporter activity"/>
    <property type="evidence" value="ECO:0007669"/>
    <property type="project" value="InterPro"/>
</dbReference>
<dbReference type="AlphaFoldDB" id="A0AAV9J8X0"/>
<comment type="subcellular location">
    <subcellularLocation>
        <location evidence="1">Membrane</location>
        <topology evidence="1">Multi-pass membrane protein</topology>
    </subcellularLocation>
</comment>
<feature type="transmembrane region" description="Helical" evidence="4">
    <location>
        <begin position="57"/>
        <end position="77"/>
    </location>
</feature>
<dbReference type="EMBL" id="JAVFHQ010000053">
    <property type="protein sequence ID" value="KAK4541431.1"/>
    <property type="molecule type" value="Genomic_DNA"/>
</dbReference>
<feature type="domain" description="Major facilitator superfamily (MFS) profile" evidence="5">
    <location>
        <begin position="49"/>
        <end position="384"/>
    </location>
</feature>
<proteinExistence type="inferred from homology"/>
<dbReference type="InterPro" id="IPR011701">
    <property type="entry name" value="MFS"/>
</dbReference>
<dbReference type="GO" id="GO:0016020">
    <property type="term" value="C:membrane"/>
    <property type="evidence" value="ECO:0007669"/>
    <property type="project" value="UniProtKB-SubCell"/>
</dbReference>
<keyword evidence="4" id="KW-0472">Membrane</keyword>
<dbReference type="InterPro" id="IPR020846">
    <property type="entry name" value="MFS_dom"/>
</dbReference>
<organism evidence="6 7">
    <name type="scientific">Oleoguttula mirabilis</name>
    <dbReference type="NCBI Taxonomy" id="1507867"/>
    <lineage>
        <taxon>Eukaryota</taxon>
        <taxon>Fungi</taxon>
        <taxon>Dikarya</taxon>
        <taxon>Ascomycota</taxon>
        <taxon>Pezizomycotina</taxon>
        <taxon>Dothideomycetes</taxon>
        <taxon>Dothideomycetidae</taxon>
        <taxon>Mycosphaerellales</taxon>
        <taxon>Teratosphaeriaceae</taxon>
        <taxon>Oleoguttula</taxon>
    </lineage>
</organism>
<evidence type="ECO:0000256" key="4">
    <source>
        <dbReference type="SAM" id="Phobius"/>
    </source>
</evidence>
<keyword evidence="7" id="KW-1185">Reference proteome</keyword>
<feature type="transmembrane region" description="Helical" evidence="4">
    <location>
        <begin position="141"/>
        <end position="164"/>
    </location>
</feature>
<evidence type="ECO:0000313" key="6">
    <source>
        <dbReference type="EMBL" id="KAK4541431.1"/>
    </source>
</evidence>
<dbReference type="Gene3D" id="1.20.1250.20">
    <property type="entry name" value="MFS general substrate transporter like domains"/>
    <property type="match status" value="1"/>
</dbReference>